<evidence type="ECO:0008006" key="4">
    <source>
        <dbReference type="Google" id="ProtNLM"/>
    </source>
</evidence>
<feature type="region of interest" description="Disordered" evidence="1">
    <location>
        <begin position="1"/>
        <end position="33"/>
    </location>
</feature>
<dbReference type="AlphaFoldDB" id="A0A1I0VUL8"/>
<dbReference type="STRING" id="748909.SAMN05192575_101455"/>
<accession>A0A1I0VUL8</accession>
<evidence type="ECO:0000256" key="1">
    <source>
        <dbReference type="SAM" id="MobiDB-lite"/>
    </source>
</evidence>
<organism evidence="2 3">
    <name type="scientific">Nocardioides alpinus</name>
    <dbReference type="NCBI Taxonomy" id="748909"/>
    <lineage>
        <taxon>Bacteria</taxon>
        <taxon>Bacillati</taxon>
        <taxon>Actinomycetota</taxon>
        <taxon>Actinomycetes</taxon>
        <taxon>Propionibacteriales</taxon>
        <taxon>Nocardioidaceae</taxon>
        <taxon>Nocardioides</taxon>
    </lineage>
</organism>
<evidence type="ECO:0000313" key="3">
    <source>
        <dbReference type="Proteomes" id="UP000199113"/>
    </source>
</evidence>
<name>A0A1I0VUL8_9ACTN</name>
<dbReference type="NCBIfam" id="NF042914">
    <property type="entry name" value="SAV915_dom"/>
    <property type="match status" value="1"/>
</dbReference>
<feature type="compositionally biased region" description="Basic and acidic residues" evidence="1">
    <location>
        <begin position="14"/>
        <end position="28"/>
    </location>
</feature>
<gene>
    <name evidence="2" type="ORF">SAMN05192575_101455</name>
</gene>
<reference evidence="2" key="1">
    <citation type="submission" date="2016-10" db="EMBL/GenBank/DDBJ databases">
        <authorList>
            <person name="de Groot N.N."/>
        </authorList>
    </citation>
    <scope>NUCLEOTIDE SEQUENCE [LARGE SCALE GENOMIC DNA]</scope>
    <source>
        <strain evidence="2">CGMCC 1.10697</strain>
    </source>
</reference>
<dbReference type="EMBL" id="FOKC01000001">
    <property type="protein sequence ID" value="SFA79727.1"/>
    <property type="molecule type" value="Genomic_DNA"/>
</dbReference>
<proteinExistence type="predicted"/>
<sequence>MTPQIRGVDVSVPSDDRTPEGSPTDERPQLPPVVYVPTTDEPDVAARRVLLHQVADGRTALYTYSAIDRLHTWYLPDAPWLLCDVAALQRIHDQSPYDLLFLDVDPGLREDAEASS</sequence>
<protein>
    <recommendedName>
        <fullName evidence="4">SseB protein N-terminal domain-containing protein</fullName>
    </recommendedName>
</protein>
<evidence type="ECO:0000313" key="2">
    <source>
        <dbReference type="EMBL" id="SFA79727.1"/>
    </source>
</evidence>
<dbReference type="InterPro" id="IPR049975">
    <property type="entry name" value="SAV_915-like_dom"/>
</dbReference>
<dbReference type="Proteomes" id="UP000199113">
    <property type="component" value="Unassembled WGS sequence"/>
</dbReference>